<keyword evidence="4" id="KW-1185">Reference proteome</keyword>
<evidence type="ECO:0000313" key="3">
    <source>
        <dbReference type="EMBL" id="MDS1272054.1"/>
    </source>
</evidence>
<feature type="domain" description="DUF397" evidence="2">
    <location>
        <begin position="12"/>
        <end position="63"/>
    </location>
</feature>
<evidence type="ECO:0000256" key="1">
    <source>
        <dbReference type="SAM" id="MobiDB-lite"/>
    </source>
</evidence>
<evidence type="ECO:0000259" key="2">
    <source>
        <dbReference type="Pfam" id="PF04149"/>
    </source>
</evidence>
<dbReference type="Pfam" id="PF04149">
    <property type="entry name" value="DUF397"/>
    <property type="match status" value="1"/>
</dbReference>
<dbReference type="EMBL" id="JAVLVT010000009">
    <property type="protein sequence ID" value="MDS1272054.1"/>
    <property type="molecule type" value="Genomic_DNA"/>
</dbReference>
<dbReference type="RefSeq" id="WP_310913603.1">
    <property type="nucleotide sequence ID" value="NZ_JAVLVT010000009.1"/>
</dbReference>
<comment type="caution">
    <text evidence="3">The sequence shown here is derived from an EMBL/GenBank/DDBJ whole genome shotgun (WGS) entry which is preliminary data.</text>
</comment>
<feature type="compositionally biased region" description="Polar residues" evidence="1">
    <location>
        <begin position="1"/>
        <end position="20"/>
    </location>
</feature>
<dbReference type="Proteomes" id="UP001250214">
    <property type="component" value="Unassembled WGS sequence"/>
</dbReference>
<feature type="region of interest" description="Disordered" evidence="1">
    <location>
        <begin position="1"/>
        <end position="24"/>
    </location>
</feature>
<proteinExistence type="predicted"/>
<protein>
    <submittedName>
        <fullName evidence="3">DUF397 domain-containing protein</fullName>
    </submittedName>
</protein>
<accession>A0ABU2H9Q8</accession>
<gene>
    <name evidence="3" type="ORF">RIF23_17325</name>
</gene>
<name>A0ABU2H9Q8_9ACTN</name>
<reference evidence="4" key="1">
    <citation type="submission" date="2023-07" db="EMBL/GenBank/DDBJ databases">
        <title>Novel species in the genus Lipingzhangella isolated from Sambhar Salt Lake.</title>
        <authorList>
            <person name="Jiya N."/>
            <person name="Kajale S."/>
            <person name="Sharma A."/>
        </authorList>
    </citation>
    <scope>NUCLEOTIDE SEQUENCE [LARGE SCALE GENOMIC DNA]</scope>
    <source>
        <strain evidence="4">LS1_29</strain>
    </source>
</reference>
<sequence>MTAYQSTSQDLPWRTSSYSSTGGGQCVEVAPTATAVAVRDSRRPQDVVLQFSNTEWSDFLSGVVHGDV</sequence>
<organism evidence="3 4">
    <name type="scientific">Lipingzhangella rawalii</name>
    <dbReference type="NCBI Taxonomy" id="2055835"/>
    <lineage>
        <taxon>Bacteria</taxon>
        <taxon>Bacillati</taxon>
        <taxon>Actinomycetota</taxon>
        <taxon>Actinomycetes</taxon>
        <taxon>Streptosporangiales</taxon>
        <taxon>Nocardiopsidaceae</taxon>
        <taxon>Lipingzhangella</taxon>
    </lineage>
</organism>
<dbReference type="InterPro" id="IPR007278">
    <property type="entry name" value="DUF397"/>
</dbReference>
<evidence type="ECO:0000313" key="4">
    <source>
        <dbReference type="Proteomes" id="UP001250214"/>
    </source>
</evidence>